<name>A0A2R6W9X0_MARPO</name>
<evidence type="ECO:0000313" key="1">
    <source>
        <dbReference type="EMBL" id="PTQ30641.1"/>
    </source>
</evidence>
<dbReference type="Gramene" id="Mp8g10310.1">
    <property type="protein sequence ID" value="Mp8g10310.1.cds1"/>
    <property type="gene ID" value="Mp8g10310"/>
</dbReference>
<dbReference type="AlphaFoldDB" id="A0A2R6W9X0"/>
<sequence length="84" mass="9652">MEIYQKCASDRRVFRIGLTAGMQLRHRPGVFANCSKLKQLWHGQVSQAHLQRVHLLRQADSRSSLAPFLLRHSQGSDVKSRSRI</sequence>
<dbReference type="EMBL" id="KZ772794">
    <property type="protein sequence ID" value="PTQ30641.1"/>
    <property type="molecule type" value="Genomic_DNA"/>
</dbReference>
<evidence type="ECO:0000313" key="2">
    <source>
        <dbReference type="Proteomes" id="UP000244005"/>
    </source>
</evidence>
<reference evidence="2" key="1">
    <citation type="journal article" date="2017" name="Cell">
        <title>Insights into land plant evolution garnered from the Marchantia polymorpha genome.</title>
        <authorList>
            <person name="Bowman J.L."/>
            <person name="Kohchi T."/>
            <person name="Yamato K.T."/>
            <person name="Jenkins J."/>
            <person name="Shu S."/>
            <person name="Ishizaki K."/>
            <person name="Yamaoka S."/>
            <person name="Nishihama R."/>
            <person name="Nakamura Y."/>
            <person name="Berger F."/>
            <person name="Adam C."/>
            <person name="Aki S.S."/>
            <person name="Althoff F."/>
            <person name="Araki T."/>
            <person name="Arteaga-Vazquez M.A."/>
            <person name="Balasubrmanian S."/>
            <person name="Barry K."/>
            <person name="Bauer D."/>
            <person name="Boehm C.R."/>
            <person name="Briginshaw L."/>
            <person name="Caballero-Perez J."/>
            <person name="Catarino B."/>
            <person name="Chen F."/>
            <person name="Chiyoda S."/>
            <person name="Chovatia M."/>
            <person name="Davies K.M."/>
            <person name="Delmans M."/>
            <person name="Demura T."/>
            <person name="Dierschke T."/>
            <person name="Dolan L."/>
            <person name="Dorantes-Acosta A.E."/>
            <person name="Eklund D.M."/>
            <person name="Florent S.N."/>
            <person name="Flores-Sandoval E."/>
            <person name="Fujiyama A."/>
            <person name="Fukuzawa H."/>
            <person name="Galik B."/>
            <person name="Grimanelli D."/>
            <person name="Grimwood J."/>
            <person name="Grossniklaus U."/>
            <person name="Hamada T."/>
            <person name="Haseloff J."/>
            <person name="Hetherington A.J."/>
            <person name="Higo A."/>
            <person name="Hirakawa Y."/>
            <person name="Hundley H.N."/>
            <person name="Ikeda Y."/>
            <person name="Inoue K."/>
            <person name="Inoue S.I."/>
            <person name="Ishida S."/>
            <person name="Jia Q."/>
            <person name="Kakita M."/>
            <person name="Kanazawa T."/>
            <person name="Kawai Y."/>
            <person name="Kawashima T."/>
            <person name="Kennedy M."/>
            <person name="Kinose K."/>
            <person name="Kinoshita T."/>
            <person name="Kohara Y."/>
            <person name="Koide E."/>
            <person name="Komatsu K."/>
            <person name="Kopischke S."/>
            <person name="Kubo M."/>
            <person name="Kyozuka J."/>
            <person name="Lagercrantz U."/>
            <person name="Lin S.S."/>
            <person name="Lindquist E."/>
            <person name="Lipzen A.M."/>
            <person name="Lu C.W."/>
            <person name="De Luna E."/>
            <person name="Martienssen R.A."/>
            <person name="Minamino N."/>
            <person name="Mizutani M."/>
            <person name="Mizutani M."/>
            <person name="Mochizuki N."/>
            <person name="Monte I."/>
            <person name="Mosher R."/>
            <person name="Nagasaki H."/>
            <person name="Nakagami H."/>
            <person name="Naramoto S."/>
            <person name="Nishitani K."/>
            <person name="Ohtani M."/>
            <person name="Okamoto T."/>
            <person name="Okumura M."/>
            <person name="Phillips J."/>
            <person name="Pollak B."/>
            <person name="Reinders A."/>
            <person name="Rovekamp M."/>
            <person name="Sano R."/>
            <person name="Sawa S."/>
            <person name="Schmid M.W."/>
            <person name="Shirakawa M."/>
            <person name="Solano R."/>
            <person name="Spunde A."/>
            <person name="Suetsugu N."/>
            <person name="Sugano S."/>
            <person name="Sugiyama A."/>
            <person name="Sun R."/>
            <person name="Suzuki Y."/>
            <person name="Takenaka M."/>
            <person name="Takezawa D."/>
            <person name="Tomogane H."/>
            <person name="Tsuzuki M."/>
            <person name="Ueda T."/>
            <person name="Umeda M."/>
            <person name="Ward J.M."/>
            <person name="Watanabe Y."/>
            <person name="Yazaki K."/>
            <person name="Yokoyama R."/>
            <person name="Yoshitake Y."/>
            <person name="Yotsui I."/>
            <person name="Zachgo S."/>
            <person name="Schmutz J."/>
        </authorList>
    </citation>
    <scope>NUCLEOTIDE SEQUENCE [LARGE SCALE GENOMIC DNA]</scope>
    <source>
        <strain evidence="2">Tak-1</strain>
    </source>
</reference>
<dbReference type="Proteomes" id="UP000244005">
    <property type="component" value="Unassembled WGS sequence"/>
</dbReference>
<accession>A0A2R6W9X0</accession>
<organism evidence="1 2">
    <name type="scientific">Marchantia polymorpha</name>
    <name type="common">Common liverwort</name>
    <name type="synonym">Marchantia aquatica</name>
    <dbReference type="NCBI Taxonomy" id="3197"/>
    <lineage>
        <taxon>Eukaryota</taxon>
        <taxon>Viridiplantae</taxon>
        <taxon>Streptophyta</taxon>
        <taxon>Embryophyta</taxon>
        <taxon>Marchantiophyta</taxon>
        <taxon>Marchantiopsida</taxon>
        <taxon>Marchantiidae</taxon>
        <taxon>Marchantiales</taxon>
        <taxon>Marchantiaceae</taxon>
        <taxon>Marchantia</taxon>
    </lineage>
</organism>
<keyword evidence="2" id="KW-1185">Reference proteome</keyword>
<protein>
    <submittedName>
        <fullName evidence="1">Uncharacterized protein</fullName>
    </submittedName>
</protein>
<proteinExistence type="predicted"/>
<gene>
    <name evidence="1" type="ORF">MARPO_0122s0059</name>
</gene>